<dbReference type="Gene3D" id="3.90.1300.10">
    <property type="entry name" value="Amidase signature (AS) domain"/>
    <property type="match status" value="1"/>
</dbReference>
<evidence type="ECO:0000259" key="2">
    <source>
        <dbReference type="Pfam" id="PF01425"/>
    </source>
</evidence>
<protein>
    <submittedName>
        <fullName evidence="3">Amidase signature domain-containing protein</fullName>
    </submittedName>
</protein>
<sequence>MPRAISLQNSLCATVFLAAALYTLFRIAHSTPTSVIMGSSPSIDVLTADVRLLAGLLAAKKVTSRSLVDVYIAQIQRHDERLHAMIQITPQELLMRRADELDEERAAGQIRGPLHGIPIIIKDTVATHPSLGLPTTAGSLALLDSKPRKNARIVDMLLASGAIILGKSNLSEFSNTRGSMMPSGWSAVGGQTQSAYVRGGLLSNDSKDGHSSPSGSSAGSAVAVSAGYSPVSIGAETDGSLICPAGRAALYTMKPTIGLVPGEGIVPVSSNFDSAGPMTKSVYDLAVVLDSITERDVSSSYTTYMTGGWEDISVAVLDPTEWKFPENIVKPVPEATDQILRDINAAYDTINLKAKHFARNVPLVSVDKFELDGENSENLVTNVDLKRELNAYLEDLAESQVRSLQDILHFNEHHEEQELPPHHPRQDNFQAAQDLDVSQETYARHLEHLRHVAREEGIDHIFKTHHVDVIIGPADSFITSLATGSGYPIAGMPLSYLDYNGRPLGLAAIAGKGQEGLLIKVLSAWEATFPPRQPPAALKE</sequence>
<comment type="caution">
    <text evidence="3">The sequence shown here is derived from an EMBL/GenBank/DDBJ whole genome shotgun (WGS) entry which is preliminary data.</text>
</comment>
<evidence type="ECO:0000313" key="4">
    <source>
        <dbReference type="Proteomes" id="UP001610335"/>
    </source>
</evidence>
<gene>
    <name evidence="3" type="ORF">BDW59DRAFT_138208</name>
</gene>
<dbReference type="SUPFAM" id="SSF75304">
    <property type="entry name" value="Amidase signature (AS) enzymes"/>
    <property type="match status" value="1"/>
</dbReference>
<proteinExistence type="predicted"/>
<dbReference type="InterPro" id="IPR023631">
    <property type="entry name" value="Amidase_dom"/>
</dbReference>
<feature type="region of interest" description="Disordered" evidence="1">
    <location>
        <begin position="200"/>
        <end position="219"/>
    </location>
</feature>
<reference evidence="3 4" key="1">
    <citation type="submission" date="2024-07" db="EMBL/GenBank/DDBJ databases">
        <title>Section-level genome sequencing and comparative genomics of Aspergillus sections Usti and Cavernicolus.</title>
        <authorList>
            <consortium name="Lawrence Berkeley National Laboratory"/>
            <person name="Nybo J.L."/>
            <person name="Vesth T.C."/>
            <person name="Theobald S."/>
            <person name="Frisvad J.C."/>
            <person name="Larsen T.O."/>
            <person name="Kjaerboelling I."/>
            <person name="Rothschild-Mancinelli K."/>
            <person name="Lyhne E.K."/>
            <person name="Kogle M.E."/>
            <person name="Barry K."/>
            <person name="Clum A."/>
            <person name="Na H."/>
            <person name="Ledsgaard L."/>
            <person name="Lin J."/>
            <person name="Lipzen A."/>
            <person name="Kuo A."/>
            <person name="Riley R."/>
            <person name="Mondo S."/>
            <person name="LaButti K."/>
            <person name="Haridas S."/>
            <person name="Pangalinan J."/>
            <person name="Salamov A.A."/>
            <person name="Simmons B.A."/>
            <person name="Magnuson J.K."/>
            <person name="Chen J."/>
            <person name="Drula E."/>
            <person name="Henrissat B."/>
            <person name="Wiebenga A."/>
            <person name="Lubbers R.J."/>
            <person name="Gomes A.C."/>
            <person name="Makela M.R."/>
            <person name="Stajich J."/>
            <person name="Grigoriev I.V."/>
            <person name="Mortensen U.H."/>
            <person name="De vries R.P."/>
            <person name="Baker S.E."/>
            <person name="Andersen M.R."/>
        </authorList>
    </citation>
    <scope>NUCLEOTIDE SEQUENCE [LARGE SCALE GENOMIC DNA]</scope>
    <source>
        <strain evidence="3 4">CBS 600.67</strain>
    </source>
</reference>
<evidence type="ECO:0000313" key="3">
    <source>
        <dbReference type="EMBL" id="KAL2833835.1"/>
    </source>
</evidence>
<evidence type="ECO:0000256" key="1">
    <source>
        <dbReference type="SAM" id="MobiDB-lite"/>
    </source>
</evidence>
<accession>A0ABR4J1H3</accession>
<dbReference type="InterPro" id="IPR036928">
    <property type="entry name" value="AS_sf"/>
</dbReference>
<dbReference type="PANTHER" id="PTHR42678">
    <property type="entry name" value="AMIDASE"/>
    <property type="match status" value="1"/>
</dbReference>
<dbReference type="Pfam" id="PF01425">
    <property type="entry name" value="Amidase"/>
    <property type="match status" value="1"/>
</dbReference>
<feature type="domain" description="Amidase" evidence="2">
    <location>
        <begin position="67"/>
        <end position="517"/>
    </location>
</feature>
<dbReference type="EMBL" id="JBFXLS010000003">
    <property type="protein sequence ID" value="KAL2833835.1"/>
    <property type="molecule type" value="Genomic_DNA"/>
</dbReference>
<keyword evidence="4" id="KW-1185">Reference proteome</keyword>
<dbReference type="PANTHER" id="PTHR42678:SF34">
    <property type="entry name" value="OS04G0183300 PROTEIN"/>
    <property type="match status" value="1"/>
</dbReference>
<dbReference type="Proteomes" id="UP001610335">
    <property type="component" value="Unassembled WGS sequence"/>
</dbReference>
<organism evidence="3 4">
    <name type="scientific">Aspergillus cavernicola</name>
    <dbReference type="NCBI Taxonomy" id="176166"/>
    <lineage>
        <taxon>Eukaryota</taxon>
        <taxon>Fungi</taxon>
        <taxon>Dikarya</taxon>
        <taxon>Ascomycota</taxon>
        <taxon>Pezizomycotina</taxon>
        <taxon>Eurotiomycetes</taxon>
        <taxon>Eurotiomycetidae</taxon>
        <taxon>Eurotiales</taxon>
        <taxon>Aspergillaceae</taxon>
        <taxon>Aspergillus</taxon>
        <taxon>Aspergillus subgen. Nidulantes</taxon>
    </lineage>
</organism>
<name>A0ABR4J1H3_9EURO</name>